<evidence type="ECO:0000313" key="2">
    <source>
        <dbReference type="EMBL" id="MBZ5740411.1"/>
    </source>
</evidence>
<proteinExistence type="predicted"/>
<keyword evidence="3" id="KW-1185">Reference proteome</keyword>
<evidence type="ECO:0000259" key="1">
    <source>
        <dbReference type="Pfam" id="PF01636"/>
    </source>
</evidence>
<feature type="domain" description="Aminoglycoside phosphotransferase" evidence="1">
    <location>
        <begin position="155"/>
        <end position="290"/>
    </location>
</feature>
<dbReference type="InterPro" id="IPR011009">
    <property type="entry name" value="Kinase-like_dom_sf"/>
</dbReference>
<organism evidence="2 3">
    <name type="scientific">Nocardioides mangrovi</name>
    <dbReference type="NCBI Taxonomy" id="2874580"/>
    <lineage>
        <taxon>Bacteria</taxon>
        <taxon>Bacillati</taxon>
        <taxon>Actinomycetota</taxon>
        <taxon>Actinomycetes</taxon>
        <taxon>Propionibacteriales</taxon>
        <taxon>Nocardioidaceae</taxon>
        <taxon>Nocardioides</taxon>
    </lineage>
</organism>
<dbReference type="RefSeq" id="WP_224124767.1">
    <property type="nucleotide sequence ID" value="NZ_JAIQZJ010000013.1"/>
</dbReference>
<dbReference type="Proteomes" id="UP000780875">
    <property type="component" value="Unassembled WGS sequence"/>
</dbReference>
<name>A0ABS7UH99_9ACTN</name>
<dbReference type="SUPFAM" id="SSF56112">
    <property type="entry name" value="Protein kinase-like (PK-like)"/>
    <property type="match status" value="1"/>
</dbReference>
<sequence length="382" mass="41704">MPDRSILGPADVGDEVLLDLVAAQHGRRPRALVDVDAREVDYDLDAITTGGRYRVRGEAEHDDGTRAFSFFVKVVHEWSRSPHFAAVPEEAREWAARSVPWRTEPLAYRSDLATRLPAGLGMPRAFHVADLDDTSAVVWLEDLATLPVRWDVPRYRTAAHLLGRLAASRDVAPLAGLGGLDWTVATYLQGRVRMQVVPMVRDPATWRHPLIAAAFPVDLQERLLAAVDRLDELGAELCALPTLTGHGDACPNNLLAVVGRDDIVLIDFGFWNPLPVGFDLGQLLVGDVQIGRRRAPELGGLAALDDHLVAAYVDGLRDEGVDLPADLVRRAHALQLFVFTGMSAFPWEHLGAPVTDELLTLAGDRAALTTYSLDLLEATEPG</sequence>
<protein>
    <recommendedName>
        <fullName evidence="1">Aminoglycoside phosphotransferase domain-containing protein</fullName>
    </recommendedName>
</protein>
<accession>A0ABS7UH99</accession>
<dbReference type="InterPro" id="IPR002575">
    <property type="entry name" value="Aminoglycoside_PTrfase"/>
</dbReference>
<evidence type="ECO:0000313" key="3">
    <source>
        <dbReference type="Proteomes" id="UP000780875"/>
    </source>
</evidence>
<gene>
    <name evidence="2" type="ORF">K8U61_19710</name>
</gene>
<dbReference type="Pfam" id="PF01636">
    <property type="entry name" value="APH"/>
    <property type="match status" value="1"/>
</dbReference>
<comment type="caution">
    <text evidence="2">The sequence shown here is derived from an EMBL/GenBank/DDBJ whole genome shotgun (WGS) entry which is preliminary data.</text>
</comment>
<dbReference type="EMBL" id="JAIQZJ010000013">
    <property type="protein sequence ID" value="MBZ5740411.1"/>
    <property type="molecule type" value="Genomic_DNA"/>
</dbReference>
<reference evidence="2 3" key="1">
    <citation type="submission" date="2021-09" db="EMBL/GenBank/DDBJ databases">
        <title>Whole genome sequence of Nocardioides sp. GBK3QG-3.</title>
        <authorList>
            <person name="Tuo L."/>
        </authorList>
    </citation>
    <scope>NUCLEOTIDE SEQUENCE [LARGE SCALE GENOMIC DNA]</scope>
    <source>
        <strain evidence="2 3">GBK3QG-3</strain>
    </source>
</reference>